<reference evidence="6 7" key="1">
    <citation type="journal article" date="2022" name="ISME Commun">
        <title>Vulcanimicrobium alpinus gen. nov. sp. nov., the first cultivated representative of the candidate phylum 'Eremiobacterota', is a metabolically versatile aerobic anoxygenic phototroph.</title>
        <authorList>
            <person name="Yabe S."/>
            <person name="Muto K."/>
            <person name="Abe K."/>
            <person name="Yokota A."/>
            <person name="Staudigel H."/>
            <person name="Tebo B.M."/>
        </authorList>
    </citation>
    <scope>NUCLEOTIDE SEQUENCE [LARGE SCALE GENOMIC DNA]</scope>
    <source>
        <strain evidence="6 7">WC8-2</strain>
    </source>
</reference>
<gene>
    <name evidence="6" type="ORF">WPS_16040</name>
</gene>
<evidence type="ECO:0000313" key="7">
    <source>
        <dbReference type="Proteomes" id="UP001317532"/>
    </source>
</evidence>
<dbReference type="PANTHER" id="PTHR35330">
    <property type="entry name" value="SIROHEME BIOSYNTHESIS PROTEIN MET8"/>
    <property type="match status" value="1"/>
</dbReference>
<keyword evidence="3" id="KW-0560">Oxidoreductase</keyword>
<name>A0AAN2C9U7_UNVUL</name>
<evidence type="ECO:0000313" key="6">
    <source>
        <dbReference type="EMBL" id="BDE06328.1"/>
    </source>
</evidence>
<dbReference type="PANTHER" id="PTHR35330:SF1">
    <property type="entry name" value="SIROHEME BIOSYNTHESIS PROTEIN MET8"/>
    <property type="match status" value="1"/>
</dbReference>
<organism evidence="6 7">
    <name type="scientific">Vulcanimicrobium alpinum</name>
    <dbReference type="NCBI Taxonomy" id="3016050"/>
    <lineage>
        <taxon>Bacteria</taxon>
        <taxon>Bacillati</taxon>
        <taxon>Vulcanimicrobiota</taxon>
        <taxon>Vulcanimicrobiia</taxon>
        <taxon>Vulcanimicrobiales</taxon>
        <taxon>Vulcanimicrobiaceae</taxon>
        <taxon>Vulcanimicrobium</taxon>
    </lineage>
</organism>
<dbReference type="SUPFAM" id="SSF75615">
    <property type="entry name" value="Siroheme synthase middle domains-like"/>
    <property type="match status" value="1"/>
</dbReference>
<dbReference type="EC" id="1.3.1.76" evidence="2"/>
<evidence type="ECO:0000256" key="4">
    <source>
        <dbReference type="ARBA" id="ARBA00023027"/>
    </source>
</evidence>
<dbReference type="Pfam" id="PF13241">
    <property type="entry name" value="NAD_binding_7"/>
    <property type="match status" value="1"/>
</dbReference>
<evidence type="ECO:0000256" key="3">
    <source>
        <dbReference type="ARBA" id="ARBA00023002"/>
    </source>
</evidence>
<evidence type="ECO:0000256" key="2">
    <source>
        <dbReference type="ARBA" id="ARBA00012400"/>
    </source>
</evidence>
<dbReference type="GO" id="GO:0004325">
    <property type="term" value="F:ferrochelatase activity"/>
    <property type="evidence" value="ECO:0007669"/>
    <property type="project" value="InterPro"/>
</dbReference>
<dbReference type="Proteomes" id="UP001317532">
    <property type="component" value="Chromosome"/>
</dbReference>
<protein>
    <recommendedName>
        <fullName evidence="2">precorrin-2 dehydrogenase</fullName>
        <ecNumber evidence="2">1.3.1.76</ecNumber>
    </recommendedName>
</protein>
<dbReference type="Gene3D" id="3.40.50.720">
    <property type="entry name" value="NAD(P)-binding Rossmann-like Domain"/>
    <property type="match status" value="1"/>
</dbReference>
<dbReference type="KEGG" id="vab:WPS_16040"/>
<comment type="pathway">
    <text evidence="1">Porphyrin-containing compound metabolism; siroheme biosynthesis; sirohydrochlorin from precorrin-2: step 1/1.</text>
</comment>
<evidence type="ECO:0000256" key="5">
    <source>
        <dbReference type="ARBA" id="ARBA00023244"/>
    </source>
</evidence>
<keyword evidence="7" id="KW-1185">Reference proteome</keyword>
<dbReference type="EMBL" id="AP025523">
    <property type="protein sequence ID" value="BDE06328.1"/>
    <property type="molecule type" value="Genomic_DNA"/>
</dbReference>
<sequence length="213" mass="23461">MGAPMRTVERVADPLPPHGFFPVSLNLVGRKCVVIGEPGDREAVEKDAALREVDADVRWITNPAELRDEDVADAFFVISTPQDEALSARLRALADRHKFLFCAIDQPLHGFVAMQAIVRAGPVKIGISTGGVAPRVGKIIKEALQHVMDAKFARFIECLGTQKVRGRTTMSERADRRAAIIGATDGFALDVRASYPEWYEDEVRAQLPAIEER</sequence>
<dbReference type="InterPro" id="IPR028161">
    <property type="entry name" value="Met8-like"/>
</dbReference>
<dbReference type="GO" id="GO:0019354">
    <property type="term" value="P:siroheme biosynthetic process"/>
    <property type="evidence" value="ECO:0007669"/>
    <property type="project" value="InterPro"/>
</dbReference>
<accession>A0AAN2C9U7</accession>
<proteinExistence type="predicted"/>
<keyword evidence="4" id="KW-0520">NAD</keyword>
<evidence type="ECO:0000256" key="1">
    <source>
        <dbReference type="ARBA" id="ARBA00005010"/>
    </source>
</evidence>
<keyword evidence="5" id="KW-0627">Porphyrin biosynthesis</keyword>
<dbReference type="GO" id="GO:0043115">
    <property type="term" value="F:precorrin-2 dehydrogenase activity"/>
    <property type="evidence" value="ECO:0007669"/>
    <property type="project" value="UniProtKB-EC"/>
</dbReference>
<dbReference type="AlphaFoldDB" id="A0AAN2C9U7"/>